<dbReference type="PROSITE" id="PS50977">
    <property type="entry name" value="HTH_TETR_2"/>
    <property type="match status" value="1"/>
</dbReference>
<name>A0A1G9F355_9RHOB</name>
<proteinExistence type="predicted"/>
<keyword evidence="2 4" id="KW-0238">DNA-binding</keyword>
<evidence type="ECO:0000313" key="6">
    <source>
        <dbReference type="EMBL" id="SDK82745.1"/>
    </source>
</evidence>
<evidence type="ECO:0000256" key="4">
    <source>
        <dbReference type="PROSITE-ProRule" id="PRU00335"/>
    </source>
</evidence>
<keyword evidence="3" id="KW-0804">Transcription</keyword>
<feature type="DNA-binding region" description="H-T-H motif" evidence="4">
    <location>
        <begin position="28"/>
        <end position="47"/>
    </location>
</feature>
<dbReference type="SUPFAM" id="SSF46689">
    <property type="entry name" value="Homeodomain-like"/>
    <property type="match status" value="1"/>
</dbReference>
<keyword evidence="1" id="KW-0805">Transcription regulation</keyword>
<dbReference type="Gene3D" id="1.10.357.10">
    <property type="entry name" value="Tetracycline Repressor, domain 2"/>
    <property type="match status" value="1"/>
</dbReference>
<dbReference type="GO" id="GO:0003677">
    <property type="term" value="F:DNA binding"/>
    <property type="evidence" value="ECO:0007669"/>
    <property type="project" value="UniProtKB-UniRule"/>
</dbReference>
<dbReference type="Proteomes" id="UP000199382">
    <property type="component" value="Unassembled WGS sequence"/>
</dbReference>
<dbReference type="PRINTS" id="PR00455">
    <property type="entry name" value="HTHTETR"/>
</dbReference>
<dbReference type="PANTHER" id="PTHR47506:SF1">
    <property type="entry name" value="HTH-TYPE TRANSCRIPTIONAL REGULATOR YJDC"/>
    <property type="match status" value="1"/>
</dbReference>
<evidence type="ECO:0000256" key="1">
    <source>
        <dbReference type="ARBA" id="ARBA00023015"/>
    </source>
</evidence>
<dbReference type="InterPro" id="IPR001647">
    <property type="entry name" value="HTH_TetR"/>
</dbReference>
<reference evidence="6 7" key="1">
    <citation type="submission" date="2016-10" db="EMBL/GenBank/DDBJ databases">
        <authorList>
            <person name="de Groot N.N."/>
        </authorList>
    </citation>
    <scope>NUCLEOTIDE SEQUENCE [LARGE SCALE GENOMIC DNA]</scope>
    <source>
        <strain evidence="6 7">DSM 25294</strain>
    </source>
</reference>
<dbReference type="PANTHER" id="PTHR47506">
    <property type="entry name" value="TRANSCRIPTIONAL REGULATORY PROTEIN"/>
    <property type="match status" value="1"/>
</dbReference>
<evidence type="ECO:0000259" key="5">
    <source>
        <dbReference type="PROSITE" id="PS50977"/>
    </source>
</evidence>
<dbReference type="AlphaFoldDB" id="A0A1G9F355"/>
<sequence>MCGMNERERNILDAATTLFMRYGVKRTSMNDISQEAGISRQTLYNAYRNKDEILRALIRYFADRAYCEIEAGLEEKPALGDRLDLVFDRIAVAAFDLLSESPNAADLVEGFNQISEEEIDASYAQVRGLIATILKPYASEIEANGLTTTQLADFVQRMVKASKSTATDRAHLLEMLQTLKTATLKLAGVA</sequence>
<dbReference type="Pfam" id="PF00440">
    <property type="entry name" value="TetR_N"/>
    <property type="match status" value="1"/>
</dbReference>
<evidence type="ECO:0000313" key="7">
    <source>
        <dbReference type="Proteomes" id="UP000199382"/>
    </source>
</evidence>
<evidence type="ECO:0000256" key="3">
    <source>
        <dbReference type="ARBA" id="ARBA00023163"/>
    </source>
</evidence>
<gene>
    <name evidence="6" type="ORF">SAMN04488026_105527</name>
</gene>
<evidence type="ECO:0000256" key="2">
    <source>
        <dbReference type="ARBA" id="ARBA00023125"/>
    </source>
</evidence>
<dbReference type="EMBL" id="FNEK01000055">
    <property type="protein sequence ID" value="SDK82745.1"/>
    <property type="molecule type" value="Genomic_DNA"/>
</dbReference>
<accession>A0A1G9F355</accession>
<feature type="domain" description="HTH tetR-type" evidence="5">
    <location>
        <begin position="5"/>
        <end position="65"/>
    </location>
</feature>
<protein>
    <submittedName>
        <fullName evidence="6">Transcriptional regulator, TetR family</fullName>
    </submittedName>
</protein>
<keyword evidence="7" id="KW-1185">Reference proteome</keyword>
<dbReference type="InterPro" id="IPR009057">
    <property type="entry name" value="Homeodomain-like_sf"/>
</dbReference>
<organism evidence="6 7">
    <name type="scientific">Aliiruegeria lutimaris</name>
    <dbReference type="NCBI Taxonomy" id="571298"/>
    <lineage>
        <taxon>Bacteria</taxon>
        <taxon>Pseudomonadati</taxon>
        <taxon>Pseudomonadota</taxon>
        <taxon>Alphaproteobacteria</taxon>
        <taxon>Rhodobacterales</taxon>
        <taxon>Roseobacteraceae</taxon>
        <taxon>Aliiruegeria</taxon>
    </lineage>
</organism>